<dbReference type="InterPro" id="IPR001647">
    <property type="entry name" value="HTH_TetR"/>
</dbReference>
<reference evidence="7" key="1">
    <citation type="submission" date="2016-10" db="EMBL/GenBank/DDBJ databases">
        <authorList>
            <person name="Varghese N."/>
            <person name="Submissions S."/>
        </authorList>
    </citation>
    <scope>NUCLEOTIDE SEQUENCE [LARGE SCALE GENOMIC DNA]</scope>
    <source>
        <strain evidence="7">DSM 3669</strain>
    </source>
</reference>
<dbReference type="Pfam" id="PF17932">
    <property type="entry name" value="TetR_C_24"/>
    <property type="match status" value="1"/>
</dbReference>
<dbReference type="PANTHER" id="PTHR30055:SF234">
    <property type="entry name" value="HTH-TYPE TRANSCRIPTIONAL REGULATOR BETI"/>
    <property type="match status" value="1"/>
</dbReference>
<dbReference type="RefSeq" id="WP_092481870.1">
    <property type="nucleotide sequence ID" value="NZ_FOYM01000003.1"/>
</dbReference>
<dbReference type="Gene3D" id="1.10.357.10">
    <property type="entry name" value="Tetracycline Repressor, domain 2"/>
    <property type="match status" value="1"/>
</dbReference>
<dbReference type="STRING" id="39060.SAMN05660706_1039"/>
<dbReference type="InterPro" id="IPR041490">
    <property type="entry name" value="KstR2_TetR_C"/>
</dbReference>
<dbReference type="SUPFAM" id="SSF46689">
    <property type="entry name" value="Homeodomain-like"/>
    <property type="match status" value="1"/>
</dbReference>
<evidence type="ECO:0000256" key="3">
    <source>
        <dbReference type="ARBA" id="ARBA00023163"/>
    </source>
</evidence>
<dbReference type="Gene3D" id="1.10.10.60">
    <property type="entry name" value="Homeodomain-like"/>
    <property type="match status" value="1"/>
</dbReference>
<dbReference type="InterPro" id="IPR009057">
    <property type="entry name" value="Homeodomain-like_sf"/>
</dbReference>
<dbReference type="EMBL" id="FOYM01000003">
    <property type="protein sequence ID" value="SFQ97880.1"/>
    <property type="molecule type" value="Genomic_DNA"/>
</dbReference>
<dbReference type="PANTHER" id="PTHR30055">
    <property type="entry name" value="HTH-TYPE TRANSCRIPTIONAL REGULATOR RUTR"/>
    <property type="match status" value="1"/>
</dbReference>
<evidence type="ECO:0000313" key="6">
    <source>
        <dbReference type="EMBL" id="SFQ97880.1"/>
    </source>
</evidence>
<dbReference type="PROSITE" id="PS50977">
    <property type="entry name" value="HTH_TETR_2"/>
    <property type="match status" value="1"/>
</dbReference>
<evidence type="ECO:0000256" key="1">
    <source>
        <dbReference type="ARBA" id="ARBA00023015"/>
    </source>
</evidence>
<keyword evidence="7" id="KW-1185">Reference proteome</keyword>
<feature type="domain" description="HTH tetR-type" evidence="5">
    <location>
        <begin position="7"/>
        <end position="67"/>
    </location>
</feature>
<accession>A0A1I6CXI4</accession>
<keyword evidence="1" id="KW-0805">Transcription regulation</keyword>
<dbReference type="OrthoDB" id="9785164at2"/>
<dbReference type="Pfam" id="PF00440">
    <property type="entry name" value="TetR_N"/>
    <property type="match status" value="1"/>
</dbReference>
<feature type="DNA-binding region" description="H-T-H motif" evidence="4">
    <location>
        <begin position="30"/>
        <end position="49"/>
    </location>
</feature>
<gene>
    <name evidence="6" type="ORF">SAMN05660706_1039</name>
</gene>
<keyword evidence="3" id="KW-0804">Transcription</keyword>
<sequence>MMTVSSLFKDTEKFKNIIEIFAVKGYHPATMDEIARATGVAKGTLYYHYKNKEDLYYSVIEYGVHILERSVRQALQNQTDPALKLKELIREVLNFFDLYSNIAFIFLRELYGNNIRRDVLSGLVQRIIQIIGEILAEGKEQGIFTVKDVDTCATAVFGAVSATAIRSINKHGRVRSVQVQSHIENLVFNGLLAE</sequence>
<dbReference type="SUPFAM" id="SSF48498">
    <property type="entry name" value="Tetracyclin repressor-like, C-terminal domain"/>
    <property type="match status" value="1"/>
</dbReference>
<evidence type="ECO:0000259" key="5">
    <source>
        <dbReference type="PROSITE" id="PS50977"/>
    </source>
</evidence>
<evidence type="ECO:0000256" key="4">
    <source>
        <dbReference type="PROSITE-ProRule" id="PRU00335"/>
    </source>
</evidence>
<dbReference type="GO" id="GO:0000976">
    <property type="term" value="F:transcription cis-regulatory region binding"/>
    <property type="evidence" value="ECO:0007669"/>
    <property type="project" value="TreeGrafter"/>
</dbReference>
<dbReference type="InterPro" id="IPR050109">
    <property type="entry name" value="HTH-type_TetR-like_transc_reg"/>
</dbReference>
<evidence type="ECO:0000313" key="7">
    <source>
        <dbReference type="Proteomes" id="UP000199584"/>
    </source>
</evidence>
<dbReference type="InterPro" id="IPR036271">
    <property type="entry name" value="Tet_transcr_reg_TetR-rel_C_sf"/>
</dbReference>
<proteinExistence type="predicted"/>
<name>A0A1I6CXI4_9FIRM</name>
<protein>
    <submittedName>
        <fullName evidence="6">Transcriptional regulator, TetR family</fullName>
    </submittedName>
</protein>
<dbReference type="AlphaFoldDB" id="A0A1I6CXI4"/>
<organism evidence="6 7">
    <name type="scientific">Desulfoscipio geothermicus DSM 3669</name>
    <dbReference type="NCBI Taxonomy" id="1121426"/>
    <lineage>
        <taxon>Bacteria</taxon>
        <taxon>Bacillati</taxon>
        <taxon>Bacillota</taxon>
        <taxon>Clostridia</taxon>
        <taxon>Eubacteriales</taxon>
        <taxon>Desulfallaceae</taxon>
        <taxon>Desulfoscipio</taxon>
    </lineage>
</organism>
<dbReference type="Proteomes" id="UP000199584">
    <property type="component" value="Unassembled WGS sequence"/>
</dbReference>
<dbReference type="GO" id="GO:0003700">
    <property type="term" value="F:DNA-binding transcription factor activity"/>
    <property type="evidence" value="ECO:0007669"/>
    <property type="project" value="TreeGrafter"/>
</dbReference>
<evidence type="ECO:0000256" key="2">
    <source>
        <dbReference type="ARBA" id="ARBA00023125"/>
    </source>
</evidence>
<keyword evidence="2 4" id="KW-0238">DNA-binding</keyword>